<dbReference type="InterPro" id="IPR036249">
    <property type="entry name" value="Thioredoxin-like_sf"/>
</dbReference>
<feature type="compositionally biased region" description="Basic and acidic residues" evidence="2">
    <location>
        <begin position="537"/>
        <end position="548"/>
    </location>
</feature>
<feature type="domain" description="UBX" evidence="3">
    <location>
        <begin position="345"/>
        <end position="416"/>
    </location>
</feature>
<sequence>MLDCTSRLLFSISPFLFSSSDFFEKIPFLLPKMERSESLSSLTYKGSIPEAILEAKTQKKLFVVYISGEDDESKNLEDSTWTDVKVKESLSKYCILVHIRGGSNDASNFSAIYPQKSVPCITAIGYNGVQVWQSEGFVSAEVLASSLEKALLSLHFQETTATVLSAALASKKYESSSSGASTVSHFDQGNCSNSSVPSTTMDEVVQSLEFGGIEENGDNENTVKERNPELVDKSRSESFNNDNSANVVDEQCDVSNEATRTVVSSVSLHPAVPVSENTSSRPEDDCIIPVKGIDDRSSFPSGSSPVRTAVAEKAMQREKDKVLDDKQDGASESTATANIPTDVHLNIRLPDNSSLQEKFPVAYTLRRIKDYVDRNQSTGMGSYDLAIPYPRKVFGDQDLSKSLLDLGLLNRQALIVVPHQRSTGFQGQRSLADQRNSPPTEDSAGSNGGYFAYIKSFLSYVNPFSYLGGSTSSSTTAQESQSGIWEYGPNPTLQNNLAGRNRTHSPNLPNRSTSTARDDSRNRRPTTTQYGSNIHTLKHDEDDGRFNDRNPFWNGNSTQYGGNSDSK</sequence>
<accession>A0A6P6A9Y3</accession>
<dbReference type="Pfam" id="PF00789">
    <property type="entry name" value="UBX"/>
    <property type="match status" value="1"/>
</dbReference>
<feature type="region of interest" description="Disordered" evidence="2">
    <location>
        <begin position="470"/>
        <end position="567"/>
    </location>
</feature>
<dbReference type="PANTHER" id="PTHR47770:SF1">
    <property type="entry name" value="PLANT UBX DOMAIN-CONTAINING PROTEIN 11"/>
    <property type="match status" value="1"/>
</dbReference>
<dbReference type="PANTHER" id="PTHR47770">
    <property type="entry name" value="PLANT UBX DOMAIN-CONTAINING PROTEIN 11"/>
    <property type="match status" value="1"/>
</dbReference>
<keyword evidence="4" id="KW-1185">Reference proteome</keyword>
<dbReference type="OrthoDB" id="2445133at2759"/>
<feature type="region of interest" description="Disordered" evidence="2">
    <location>
        <begin position="424"/>
        <end position="445"/>
    </location>
</feature>
<dbReference type="GeneID" id="111307784"/>
<dbReference type="SUPFAM" id="SSF52833">
    <property type="entry name" value="Thioredoxin-like"/>
    <property type="match status" value="1"/>
</dbReference>
<feature type="compositionally biased region" description="Low complexity" evidence="2">
    <location>
        <begin position="470"/>
        <end position="483"/>
    </location>
</feature>
<dbReference type="Gene3D" id="3.40.30.10">
    <property type="entry name" value="Glutaredoxin"/>
    <property type="match status" value="1"/>
</dbReference>
<dbReference type="RefSeq" id="XP_022761734.1">
    <property type="nucleotide sequence ID" value="XM_022905999.1"/>
</dbReference>
<gene>
    <name evidence="5" type="primary">LOC111307784</name>
</gene>
<feature type="compositionally biased region" description="Polar residues" evidence="2">
    <location>
        <begin position="491"/>
        <end position="515"/>
    </location>
</feature>
<feature type="region of interest" description="Disordered" evidence="2">
    <location>
        <begin position="313"/>
        <end position="337"/>
    </location>
</feature>
<evidence type="ECO:0000256" key="2">
    <source>
        <dbReference type="SAM" id="MobiDB-lite"/>
    </source>
</evidence>
<keyword evidence="1" id="KW-0833">Ubl conjugation pathway</keyword>
<dbReference type="SMART" id="SM00166">
    <property type="entry name" value="UBX"/>
    <property type="match status" value="1"/>
</dbReference>
<evidence type="ECO:0000313" key="5">
    <source>
        <dbReference type="RefSeq" id="XP_022761734.1"/>
    </source>
</evidence>
<proteinExistence type="predicted"/>
<evidence type="ECO:0000256" key="1">
    <source>
        <dbReference type="ARBA" id="ARBA00022786"/>
    </source>
</evidence>
<dbReference type="Gene3D" id="3.10.20.90">
    <property type="entry name" value="Phosphatidylinositol 3-kinase Catalytic Subunit, Chain A, domain 1"/>
    <property type="match status" value="1"/>
</dbReference>
<dbReference type="AlphaFoldDB" id="A0A6P6A9Y3"/>
<evidence type="ECO:0000313" key="4">
    <source>
        <dbReference type="Proteomes" id="UP000515121"/>
    </source>
</evidence>
<dbReference type="Pfam" id="PF23187">
    <property type="entry name" value="UBX7_N"/>
    <property type="match status" value="1"/>
</dbReference>
<feature type="compositionally biased region" description="Basic and acidic residues" evidence="2">
    <location>
        <begin position="221"/>
        <end position="236"/>
    </location>
</feature>
<feature type="region of interest" description="Disordered" evidence="2">
    <location>
        <begin position="212"/>
        <end position="243"/>
    </location>
</feature>
<feature type="compositionally biased region" description="Polar residues" evidence="2">
    <location>
        <begin position="525"/>
        <end position="535"/>
    </location>
</feature>
<dbReference type="PROSITE" id="PS50033">
    <property type="entry name" value="UBX"/>
    <property type="match status" value="1"/>
</dbReference>
<protein>
    <submittedName>
        <fullName evidence="5">Plant UBX domain-containing protein 11 isoform X1</fullName>
    </submittedName>
</protein>
<feature type="compositionally biased region" description="Polar residues" evidence="2">
    <location>
        <begin position="553"/>
        <end position="567"/>
    </location>
</feature>
<dbReference type="KEGG" id="dzi:111307784"/>
<reference evidence="5" key="1">
    <citation type="submission" date="2025-08" db="UniProtKB">
        <authorList>
            <consortium name="RefSeq"/>
        </authorList>
    </citation>
    <scope>IDENTIFICATION</scope>
    <source>
        <tissue evidence="5">Fruit stalk</tissue>
    </source>
</reference>
<feature type="compositionally biased region" description="Basic and acidic residues" evidence="2">
    <location>
        <begin position="314"/>
        <end position="329"/>
    </location>
</feature>
<name>A0A6P6A9Y3_DURZI</name>
<dbReference type="InterPro" id="IPR029071">
    <property type="entry name" value="Ubiquitin-like_domsf"/>
</dbReference>
<dbReference type="InterPro" id="IPR001012">
    <property type="entry name" value="UBX_dom"/>
</dbReference>
<evidence type="ECO:0000259" key="3">
    <source>
        <dbReference type="PROSITE" id="PS50033"/>
    </source>
</evidence>
<dbReference type="Proteomes" id="UP000515121">
    <property type="component" value="Unplaced"/>
</dbReference>
<organism evidence="4 5">
    <name type="scientific">Durio zibethinus</name>
    <name type="common">Durian</name>
    <dbReference type="NCBI Taxonomy" id="66656"/>
    <lineage>
        <taxon>Eukaryota</taxon>
        <taxon>Viridiplantae</taxon>
        <taxon>Streptophyta</taxon>
        <taxon>Embryophyta</taxon>
        <taxon>Tracheophyta</taxon>
        <taxon>Spermatophyta</taxon>
        <taxon>Magnoliopsida</taxon>
        <taxon>eudicotyledons</taxon>
        <taxon>Gunneridae</taxon>
        <taxon>Pentapetalae</taxon>
        <taxon>rosids</taxon>
        <taxon>malvids</taxon>
        <taxon>Malvales</taxon>
        <taxon>Malvaceae</taxon>
        <taxon>Helicteroideae</taxon>
        <taxon>Durio</taxon>
    </lineage>
</organism>
<dbReference type="SUPFAM" id="SSF54236">
    <property type="entry name" value="Ubiquitin-like"/>
    <property type="match status" value="1"/>
</dbReference>